<sequence>MNRMMIHLMLFAIYANTGIAQVPFIPPTGSNCNNVQCGMNEMCNSCGNKCEQQCGKPMMACSTICPQVSFGVCQCKIGFSRNSQGQCVKVCTATGVTRQMGNGCANVRCGANETCNACGRKCELKCGQTILMCPKIACLSGAKGVCQCKTGFYRNPQGKCVSKQACPAASVNSTISCGSVRCKTNEICNTCGNKCEQHCGQPMPMCPDFCRENAPVCQCRGGFYRNNQGQCVNKAGCQNGINCVQRASRSSSSSSSQGSFDGNFEFDQ</sequence>
<keyword evidence="3" id="KW-1015">Disulfide bond</keyword>
<protein>
    <submittedName>
        <fullName evidence="8">Trypsin Inhibitor like cysteine rich domain protein</fullName>
    </submittedName>
</protein>
<dbReference type="Gene3D" id="2.10.25.10">
    <property type="entry name" value="Laminin"/>
    <property type="match status" value="3"/>
</dbReference>
<evidence type="ECO:0000256" key="1">
    <source>
        <dbReference type="ARBA" id="ARBA00022690"/>
    </source>
</evidence>
<feature type="compositionally biased region" description="Low complexity" evidence="4">
    <location>
        <begin position="249"/>
        <end position="259"/>
    </location>
</feature>
<keyword evidence="2" id="KW-0722">Serine protease inhibitor</keyword>
<feature type="signal peptide" evidence="5">
    <location>
        <begin position="1"/>
        <end position="20"/>
    </location>
</feature>
<proteinExistence type="predicted"/>
<feature type="region of interest" description="Disordered" evidence="4">
    <location>
        <begin position="249"/>
        <end position="268"/>
    </location>
</feature>
<dbReference type="SUPFAM" id="SSF57567">
    <property type="entry name" value="Serine protease inhibitors"/>
    <property type="match status" value="3"/>
</dbReference>
<reference evidence="8" key="1">
    <citation type="submission" date="2024-02" db="UniProtKB">
        <authorList>
            <consortium name="WormBaseParasite"/>
        </authorList>
    </citation>
    <scope>IDENTIFICATION</scope>
</reference>
<dbReference type="AlphaFoldDB" id="A0AAF3F3C6"/>
<feature type="domain" description="TIL" evidence="6">
    <location>
        <begin position="182"/>
        <end position="237"/>
    </location>
</feature>
<dbReference type="InterPro" id="IPR002919">
    <property type="entry name" value="TIL_dom"/>
</dbReference>
<dbReference type="PANTHER" id="PTHR23259:SF70">
    <property type="entry name" value="ACCESSORY GLAND PROTEIN ACP62F-RELATED"/>
    <property type="match status" value="1"/>
</dbReference>
<evidence type="ECO:0000256" key="2">
    <source>
        <dbReference type="ARBA" id="ARBA00022900"/>
    </source>
</evidence>
<evidence type="ECO:0000256" key="5">
    <source>
        <dbReference type="SAM" id="SignalP"/>
    </source>
</evidence>
<feature type="chain" id="PRO_5041998135" evidence="5">
    <location>
        <begin position="21"/>
        <end position="268"/>
    </location>
</feature>
<dbReference type="GO" id="GO:0004867">
    <property type="term" value="F:serine-type endopeptidase inhibitor activity"/>
    <property type="evidence" value="ECO:0007669"/>
    <property type="project" value="UniProtKB-KW"/>
</dbReference>
<evidence type="ECO:0000256" key="3">
    <source>
        <dbReference type="ARBA" id="ARBA00023157"/>
    </source>
</evidence>
<keyword evidence="1" id="KW-0646">Protease inhibitor</keyword>
<name>A0AAF3F3C6_9BILA</name>
<dbReference type="PANTHER" id="PTHR23259">
    <property type="entry name" value="RIDDLE"/>
    <property type="match status" value="1"/>
</dbReference>
<dbReference type="Proteomes" id="UP000887575">
    <property type="component" value="Unassembled WGS sequence"/>
</dbReference>
<dbReference type="InterPro" id="IPR051368">
    <property type="entry name" value="SerProtInhib-TIL_Domain"/>
</dbReference>
<evidence type="ECO:0000256" key="4">
    <source>
        <dbReference type="SAM" id="MobiDB-lite"/>
    </source>
</evidence>
<organism evidence="7 8">
    <name type="scientific">Mesorhabditis belari</name>
    <dbReference type="NCBI Taxonomy" id="2138241"/>
    <lineage>
        <taxon>Eukaryota</taxon>
        <taxon>Metazoa</taxon>
        <taxon>Ecdysozoa</taxon>
        <taxon>Nematoda</taxon>
        <taxon>Chromadorea</taxon>
        <taxon>Rhabditida</taxon>
        <taxon>Rhabditina</taxon>
        <taxon>Rhabditomorpha</taxon>
        <taxon>Rhabditoidea</taxon>
        <taxon>Rhabditidae</taxon>
        <taxon>Mesorhabditinae</taxon>
        <taxon>Mesorhabditis</taxon>
    </lineage>
</organism>
<dbReference type="CDD" id="cd19941">
    <property type="entry name" value="TIL"/>
    <property type="match status" value="3"/>
</dbReference>
<keyword evidence="7" id="KW-1185">Reference proteome</keyword>
<evidence type="ECO:0000313" key="7">
    <source>
        <dbReference type="Proteomes" id="UP000887575"/>
    </source>
</evidence>
<dbReference type="Pfam" id="PF01826">
    <property type="entry name" value="TIL"/>
    <property type="match status" value="1"/>
</dbReference>
<dbReference type="InterPro" id="IPR036084">
    <property type="entry name" value="Ser_inhib-like_sf"/>
</dbReference>
<dbReference type="WBParaSite" id="MBELARI_LOCUS20857">
    <property type="protein sequence ID" value="MBELARI_LOCUS20857"/>
    <property type="gene ID" value="MBELARI_LOCUS20857"/>
</dbReference>
<keyword evidence="5" id="KW-0732">Signal</keyword>
<evidence type="ECO:0000313" key="8">
    <source>
        <dbReference type="WBParaSite" id="MBELARI_LOCUS20857"/>
    </source>
</evidence>
<accession>A0AAF3F3C6</accession>
<evidence type="ECO:0000259" key="6">
    <source>
        <dbReference type="Pfam" id="PF01826"/>
    </source>
</evidence>